<proteinExistence type="predicted"/>
<evidence type="ECO:0000313" key="3">
    <source>
        <dbReference type="Proteomes" id="UP001347146"/>
    </source>
</evidence>
<evidence type="ECO:0008006" key="4">
    <source>
        <dbReference type="Google" id="ProtNLM"/>
    </source>
</evidence>
<dbReference type="Proteomes" id="UP001347146">
    <property type="component" value="Unassembled WGS sequence"/>
</dbReference>
<keyword evidence="1" id="KW-0812">Transmembrane</keyword>
<evidence type="ECO:0000313" key="2">
    <source>
        <dbReference type="EMBL" id="MEE3852471.1"/>
    </source>
</evidence>
<protein>
    <recommendedName>
        <fullName evidence="4">Transmembrane protein</fullName>
    </recommendedName>
</protein>
<accession>A0ABU7MIS5</accession>
<keyword evidence="3" id="KW-1185">Reference proteome</keyword>
<organism evidence="2 3">
    <name type="scientific">Gordonia sesuvii</name>
    <dbReference type="NCBI Taxonomy" id="3116777"/>
    <lineage>
        <taxon>Bacteria</taxon>
        <taxon>Bacillati</taxon>
        <taxon>Actinomycetota</taxon>
        <taxon>Actinomycetes</taxon>
        <taxon>Mycobacteriales</taxon>
        <taxon>Gordoniaceae</taxon>
        <taxon>Gordonia</taxon>
    </lineage>
</organism>
<sequence length="83" mass="8811">MTAANISGLIELRPARVRSLPPTVVIAGVRWPAYKVHALLVAVLVAVAALLITGSGQVVAWTAGAALLSIWWGERLWVTRRGA</sequence>
<comment type="caution">
    <text evidence="2">The sequence shown here is derived from an EMBL/GenBank/DDBJ whole genome shotgun (WGS) entry which is preliminary data.</text>
</comment>
<keyword evidence="1" id="KW-0472">Membrane</keyword>
<feature type="transmembrane region" description="Helical" evidence="1">
    <location>
        <begin position="36"/>
        <end position="52"/>
    </location>
</feature>
<dbReference type="EMBL" id="JAZDUF010000006">
    <property type="protein sequence ID" value="MEE3852471.1"/>
    <property type="molecule type" value="Genomic_DNA"/>
</dbReference>
<dbReference type="RefSeq" id="WP_330434716.1">
    <property type="nucleotide sequence ID" value="NZ_JAZDUF010000006.1"/>
</dbReference>
<reference evidence="2 3" key="1">
    <citation type="submission" date="2024-01" db="EMBL/GenBank/DDBJ databases">
        <title>Draft genome sequence of Gordonia sp. LSe1-13.</title>
        <authorList>
            <person name="Suphannarot A."/>
            <person name="Mingma R."/>
        </authorList>
    </citation>
    <scope>NUCLEOTIDE SEQUENCE [LARGE SCALE GENOMIC DNA]</scope>
    <source>
        <strain evidence="2 3">LSe1-13</strain>
    </source>
</reference>
<evidence type="ECO:0000256" key="1">
    <source>
        <dbReference type="SAM" id="Phobius"/>
    </source>
</evidence>
<keyword evidence="1" id="KW-1133">Transmembrane helix</keyword>
<name>A0ABU7MIS5_9ACTN</name>
<gene>
    <name evidence="2" type="ORF">VZC37_19175</name>
</gene>